<reference evidence="3 4" key="1">
    <citation type="submission" date="2019-06" db="EMBL/GenBank/DDBJ databases">
        <title>Sequencing the genomes of 1000 actinobacteria strains.</title>
        <authorList>
            <person name="Klenk H.-P."/>
        </authorList>
    </citation>
    <scope>NUCLEOTIDE SEQUENCE [LARGE SCALE GENOMIC DNA]</scope>
    <source>
        <strain evidence="3 4">DSM 41649</strain>
    </source>
</reference>
<feature type="region of interest" description="Disordered" evidence="1">
    <location>
        <begin position="1"/>
        <end position="25"/>
    </location>
</feature>
<dbReference type="EMBL" id="VIVR01000001">
    <property type="protein sequence ID" value="TWE15965.1"/>
    <property type="molecule type" value="Genomic_DNA"/>
</dbReference>
<keyword evidence="4" id="KW-1185">Reference proteome</keyword>
<evidence type="ECO:0000256" key="2">
    <source>
        <dbReference type="SAM" id="Phobius"/>
    </source>
</evidence>
<feature type="transmembrane region" description="Helical" evidence="2">
    <location>
        <begin position="140"/>
        <end position="163"/>
    </location>
</feature>
<feature type="compositionally biased region" description="Basic and acidic residues" evidence="1">
    <location>
        <begin position="14"/>
        <end position="25"/>
    </location>
</feature>
<evidence type="ECO:0000256" key="1">
    <source>
        <dbReference type="SAM" id="MobiDB-lite"/>
    </source>
</evidence>
<keyword evidence="2" id="KW-1133">Transmembrane helix</keyword>
<evidence type="ECO:0008006" key="5">
    <source>
        <dbReference type="Google" id="ProtNLM"/>
    </source>
</evidence>
<organism evidence="3 4">
    <name type="scientific">Kitasatospora atroaurantiaca</name>
    <dbReference type="NCBI Taxonomy" id="285545"/>
    <lineage>
        <taxon>Bacteria</taxon>
        <taxon>Bacillati</taxon>
        <taxon>Actinomycetota</taxon>
        <taxon>Actinomycetes</taxon>
        <taxon>Kitasatosporales</taxon>
        <taxon>Streptomycetaceae</taxon>
        <taxon>Kitasatospora</taxon>
    </lineage>
</organism>
<dbReference type="Pfam" id="PF19853">
    <property type="entry name" value="DUF6328"/>
    <property type="match status" value="1"/>
</dbReference>
<dbReference type="AlphaFoldDB" id="A0A561EK22"/>
<feature type="transmembrane region" description="Helical" evidence="2">
    <location>
        <begin position="111"/>
        <end position="134"/>
    </location>
</feature>
<protein>
    <recommendedName>
        <fullName evidence="5">Integral membrane protein</fullName>
    </recommendedName>
</protein>
<feature type="transmembrane region" description="Helical" evidence="2">
    <location>
        <begin position="37"/>
        <end position="57"/>
    </location>
</feature>
<gene>
    <name evidence="3" type="ORF">FB465_0921</name>
</gene>
<dbReference type="Proteomes" id="UP000318416">
    <property type="component" value="Unassembled WGS sequence"/>
</dbReference>
<dbReference type="RefSeq" id="WP_145787790.1">
    <property type="nucleotide sequence ID" value="NZ_BAAABR010000026.1"/>
</dbReference>
<accession>A0A561EK22</accession>
<feature type="transmembrane region" description="Helical" evidence="2">
    <location>
        <begin position="69"/>
        <end position="91"/>
    </location>
</feature>
<dbReference type="InterPro" id="IPR046291">
    <property type="entry name" value="DUF6328"/>
</dbReference>
<dbReference type="OrthoDB" id="3625784at2"/>
<comment type="caution">
    <text evidence="3">The sequence shown here is derived from an EMBL/GenBank/DDBJ whole genome shotgun (WGS) entry which is preliminary data.</text>
</comment>
<proteinExistence type="predicted"/>
<evidence type="ECO:0000313" key="4">
    <source>
        <dbReference type="Proteomes" id="UP000318416"/>
    </source>
</evidence>
<evidence type="ECO:0000313" key="3">
    <source>
        <dbReference type="EMBL" id="TWE15965.1"/>
    </source>
</evidence>
<keyword evidence="2" id="KW-0812">Transmembrane</keyword>
<keyword evidence="2" id="KW-0472">Membrane</keyword>
<sequence length="170" mass="18681">MDRRPAETGGSEQEPPRRHETPYERADRRWSEMLQEVRVAQTGAQILFGFLLSVAFTNRFAELGTFDKTLYVITVVLGALATGTLIAPVSYHRLLSGHRLKPQLVQAGGKLISAGVTLLAVTVGASLLLLLHVATGSGTAWAITAAVMAWFTVCWLVLPWLLVRSQSRRR</sequence>
<name>A0A561EK22_9ACTN</name>